<dbReference type="SUPFAM" id="SSF50998">
    <property type="entry name" value="Quinoprotein alcohol dehydrogenase-like"/>
    <property type="match status" value="1"/>
</dbReference>
<evidence type="ECO:0000313" key="3">
    <source>
        <dbReference type="Proteomes" id="UP000751190"/>
    </source>
</evidence>
<evidence type="ECO:0000313" key="2">
    <source>
        <dbReference type="EMBL" id="KAG8467820.1"/>
    </source>
</evidence>
<dbReference type="PANTHER" id="PTHR19879">
    <property type="entry name" value="TRANSCRIPTION INITIATION FACTOR TFIID"/>
    <property type="match status" value="1"/>
</dbReference>
<accession>A0A8J5XTU6</accession>
<keyword evidence="1" id="KW-0812">Transmembrane</keyword>
<keyword evidence="1" id="KW-0472">Membrane</keyword>
<feature type="transmembrane region" description="Helical" evidence="1">
    <location>
        <begin position="1192"/>
        <end position="1216"/>
    </location>
</feature>
<gene>
    <name evidence="2" type="ORF">KFE25_006872</name>
</gene>
<dbReference type="Proteomes" id="UP000751190">
    <property type="component" value="Unassembled WGS sequence"/>
</dbReference>
<reference evidence="2" key="1">
    <citation type="submission" date="2021-05" db="EMBL/GenBank/DDBJ databases">
        <title>The genome of the haptophyte Pavlova lutheri (Diacronema luteri, Pavlovales) - a model for lipid biosynthesis in eukaryotic algae.</title>
        <authorList>
            <person name="Hulatt C.J."/>
            <person name="Posewitz M.C."/>
        </authorList>
    </citation>
    <scope>NUCLEOTIDE SEQUENCE</scope>
    <source>
        <strain evidence="2">NIVA-4/92</strain>
    </source>
</reference>
<feature type="transmembrane region" description="Helical" evidence="1">
    <location>
        <begin position="1159"/>
        <end position="1180"/>
    </location>
</feature>
<dbReference type="PANTHER" id="PTHR19879:SF9">
    <property type="entry name" value="TRANSCRIPTION INITIATION FACTOR TFIID SUBUNIT 5"/>
    <property type="match status" value="1"/>
</dbReference>
<feature type="transmembrane region" description="Helical" evidence="1">
    <location>
        <begin position="1082"/>
        <end position="1101"/>
    </location>
</feature>
<name>A0A8J5XTU6_DIALT</name>
<protein>
    <submittedName>
        <fullName evidence="2">Uncharacterized protein</fullName>
    </submittedName>
</protein>
<sequence>MRHVKRIMPAHMRACVRPMEDLSINSRLGALAVSQDASLIVVGLGRSVVVLREEYFEERWLKGPNPNMSEHAIVAQLGNLENDVAVVEIAGNNATVAAAGKEENWAAVLHVVEGSADVNALYMSRDTPIHGIALSPDGTLISMTGRDRKATVYDISGSEWVALHEFDLTVFLFAYGTCVKFSPKGDMLVVGGDMRKCTVWDVAESKPPRDEPPRAPTASSDGRLLKVLGRGGYINAVCFDASGAILALTGGDWKVALYDLANDFALIAEIVMPVQHQHGLAISFPPSPHPPGGPAPLSHPSGHAAFAGLIVAAQSGREAGVLTLTDMATLCPLCELEGVNDVGFARGGLLYCRVGSAVHLYDINSAGDAIIPESRLGGRVRAMAPNHDGSMIALARMAVVRVYASAHNGVVDEVTMASDVVALAYSPHDTPTARVVSRLLDRFHVPHELHARILHDSQLKGKLAALTAKRLVIFAGEPGQLAEVASVKLEHELPGKEEEARHGLRWSADGSMVAVATATHALLINTHTSAIVGSKLRETNAWFSVFRLREHFGPAASGFGDAAFYRECETKEKQLKGLLTQLGVVRVQAYSMAHDCRHIAVGGNGRLFVFDTHTQEATFELPNMGWVMGLVWSADDRFVGIGGHNKTVTVLDVSSGVVFADCGVPRSYWPLVLAFSADGRVVADGNQSFAVYSCDGSRLALSKPLEAAPMLRTSSPLWADDESGSKHENLVVGLVKAHPQVALNGLPTKNDGIYRDKGLQPLGNGSARMLDVLIARHKRSLVGRLLEQVPALALLPAGAHEMPSFDLAIRKRDLPTLHLLLVASSRAPLPLRASISKRVIPRLATERLSSAISTFLCDPIVSLERSGALIELASGGVDGAVYRLFSSWGGVGTRLWDDLDAKREAHAHDPPTPAPLGVHVRPKRVPLPGLTGRVALAALTSRACRSHAGTELALFETAVMRAVVHSLWRVHFGRYNGHRVCACALHLLLALVFAAVARDAPAFGAPSGAAVDAAGAAGGTPAPPAVASAAASAAACAHHAAATALVAIAGSTLVPACAHALRARAGERLAALRARDALFAQSALGCVFVALAVLAECAMRLSAVQLRLASAGALGALSVRVGARAALVGAMALLSERLLHALRGVPRLTLALVALSRAARASVSLLCGAGLAVAVLASGLKLLLGAEALGRAQLTALCFGVGLVLVNASLLVCSSVHASLEQRRRDVELGTLAELIVEYYTAMGNTRRKELEAASEWVHVLEAAADVLPPVEQRRTPSTSLRVAEERLDKRIDDLDAKLSELRTISDRMSGLLLRAR</sequence>
<dbReference type="InterPro" id="IPR001680">
    <property type="entry name" value="WD40_rpt"/>
</dbReference>
<dbReference type="SMART" id="SM00320">
    <property type="entry name" value="WD40"/>
    <property type="match status" value="4"/>
</dbReference>
<evidence type="ECO:0000256" key="1">
    <source>
        <dbReference type="SAM" id="Phobius"/>
    </source>
</evidence>
<dbReference type="EMBL" id="JAGTXO010000005">
    <property type="protein sequence ID" value="KAG8467820.1"/>
    <property type="molecule type" value="Genomic_DNA"/>
</dbReference>
<dbReference type="OrthoDB" id="10618498at2759"/>
<dbReference type="Gene3D" id="2.130.10.10">
    <property type="entry name" value="YVTN repeat-like/Quinoprotein amine dehydrogenase"/>
    <property type="match status" value="2"/>
</dbReference>
<dbReference type="InterPro" id="IPR011047">
    <property type="entry name" value="Quinoprotein_ADH-like_sf"/>
</dbReference>
<keyword evidence="1" id="KW-1133">Transmembrane helix</keyword>
<proteinExistence type="predicted"/>
<organism evidence="2 3">
    <name type="scientific">Diacronema lutheri</name>
    <name type="common">Unicellular marine alga</name>
    <name type="synonym">Monochrysis lutheri</name>
    <dbReference type="NCBI Taxonomy" id="2081491"/>
    <lineage>
        <taxon>Eukaryota</taxon>
        <taxon>Haptista</taxon>
        <taxon>Haptophyta</taxon>
        <taxon>Pavlovophyceae</taxon>
        <taxon>Pavlovales</taxon>
        <taxon>Pavlovaceae</taxon>
        <taxon>Diacronema</taxon>
    </lineage>
</organism>
<dbReference type="InterPro" id="IPR015943">
    <property type="entry name" value="WD40/YVTN_repeat-like_dom_sf"/>
</dbReference>
<comment type="caution">
    <text evidence="2">The sequence shown here is derived from an EMBL/GenBank/DDBJ whole genome shotgun (WGS) entry which is preliminary data.</text>
</comment>
<keyword evidence="3" id="KW-1185">Reference proteome</keyword>